<sequence length="342" mass="39190">MIDAYEGEKIIIVCTVPYAKPPPRLKWYRKNIELLPEAAKTTVTKTLLSNRHTMYSIESNLILYPKIDEEYRCQAEHPGLSKPLRAMAMINIYRQPSPPVIDGYKNGDIINYQEKLTLKCTSINGYPPPTIIWYRNGVEIDRQSTIIQQNGRHEVYNTLTIIVDHNDNQAQYTCQVMNSLTTIPLQETITLNVFLFPTKIHIDGPTEVLLSDDNDSQGVPITLECNAHPASHQPNESKIRWLIDEPNIRNIACIAYSTNGKFETLSTTHQINVIYPPEMPILLGVENNRATVFVGEIFKCKCVCYGGNPRANLIWLNQNDREVYDMIYLLQNWIPNPNHQHI</sequence>
<dbReference type="InParanoid" id="A0A6P6XR27"/>
<feature type="domain" description="Ig-like" evidence="6">
    <location>
        <begin position="1"/>
        <end position="85"/>
    </location>
</feature>
<dbReference type="PANTHER" id="PTHR11640">
    <property type="entry name" value="NEPHRIN"/>
    <property type="match status" value="1"/>
</dbReference>
<organism evidence="7 8">
    <name type="scientific">Dermatophagoides pteronyssinus</name>
    <name type="common">European house dust mite</name>
    <dbReference type="NCBI Taxonomy" id="6956"/>
    <lineage>
        <taxon>Eukaryota</taxon>
        <taxon>Metazoa</taxon>
        <taxon>Ecdysozoa</taxon>
        <taxon>Arthropoda</taxon>
        <taxon>Chelicerata</taxon>
        <taxon>Arachnida</taxon>
        <taxon>Acari</taxon>
        <taxon>Acariformes</taxon>
        <taxon>Sarcoptiformes</taxon>
        <taxon>Astigmata</taxon>
        <taxon>Psoroptidia</taxon>
        <taxon>Analgoidea</taxon>
        <taxon>Pyroglyphidae</taxon>
        <taxon>Dermatophagoidinae</taxon>
        <taxon>Dermatophagoides</taxon>
    </lineage>
</organism>
<dbReference type="Pfam" id="PF13927">
    <property type="entry name" value="Ig_3"/>
    <property type="match status" value="1"/>
</dbReference>
<keyword evidence="2" id="KW-0472">Membrane</keyword>
<dbReference type="GO" id="GO:0005886">
    <property type="term" value="C:plasma membrane"/>
    <property type="evidence" value="ECO:0007669"/>
    <property type="project" value="TreeGrafter"/>
</dbReference>
<dbReference type="PROSITE" id="PS00290">
    <property type="entry name" value="IG_MHC"/>
    <property type="match status" value="1"/>
</dbReference>
<dbReference type="InterPro" id="IPR013162">
    <property type="entry name" value="CD80_C2-set"/>
</dbReference>
<dbReference type="Proteomes" id="UP000515146">
    <property type="component" value="Unplaced"/>
</dbReference>
<dbReference type="InterPro" id="IPR007110">
    <property type="entry name" value="Ig-like_dom"/>
</dbReference>
<dbReference type="InterPro" id="IPR003006">
    <property type="entry name" value="Ig/MHC_CS"/>
</dbReference>
<dbReference type="Pfam" id="PF08205">
    <property type="entry name" value="C2-set_2"/>
    <property type="match status" value="1"/>
</dbReference>
<dbReference type="InterPro" id="IPR036179">
    <property type="entry name" value="Ig-like_dom_sf"/>
</dbReference>
<evidence type="ECO:0000259" key="6">
    <source>
        <dbReference type="PROSITE" id="PS50835"/>
    </source>
</evidence>
<dbReference type="AlphaFoldDB" id="A0A6P6XR27"/>
<gene>
    <name evidence="8" type="primary">LOC113789052</name>
</gene>
<dbReference type="InterPro" id="IPR013783">
    <property type="entry name" value="Ig-like_fold"/>
</dbReference>
<name>A0A6P6XR27_DERPT</name>
<dbReference type="SUPFAM" id="SSF48726">
    <property type="entry name" value="Immunoglobulin"/>
    <property type="match status" value="2"/>
</dbReference>
<evidence type="ECO:0000256" key="4">
    <source>
        <dbReference type="ARBA" id="ARBA00023180"/>
    </source>
</evidence>
<protein>
    <submittedName>
        <fullName evidence="8">Synaptogenesis protein syg-2-like</fullName>
    </submittedName>
</protein>
<evidence type="ECO:0000313" key="8">
    <source>
        <dbReference type="RefSeq" id="XP_027194339.1"/>
    </source>
</evidence>
<dbReference type="GO" id="GO:0098609">
    <property type="term" value="P:cell-cell adhesion"/>
    <property type="evidence" value="ECO:0007669"/>
    <property type="project" value="TreeGrafter"/>
</dbReference>
<feature type="domain" description="Ig-like" evidence="6">
    <location>
        <begin position="98"/>
        <end position="190"/>
    </location>
</feature>
<reference evidence="8" key="1">
    <citation type="submission" date="2025-08" db="UniProtKB">
        <authorList>
            <consortium name="RefSeq"/>
        </authorList>
    </citation>
    <scope>IDENTIFICATION</scope>
    <source>
        <strain evidence="8">Airmid</strain>
    </source>
</reference>
<keyword evidence="3" id="KW-1015">Disulfide bond</keyword>
<evidence type="ECO:0000256" key="3">
    <source>
        <dbReference type="ARBA" id="ARBA00023157"/>
    </source>
</evidence>
<evidence type="ECO:0000313" key="7">
    <source>
        <dbReference type="Proteomes" id="UP000515146"/>
    </source>
</evidence>
<evidence type="ECO:0000256" key="5">
    <source>
        <dbReference type="ARBA" id="ARBA00023319"/>
    </source>
</evidence>
<evidence type="ECO:0000256" key="1">
    <source>
        <dbReference type="ARBA" id="ARBA00004479"/>
    </source>
</evidence>
<comment type="subcellular location">
    <subcellularLocation>
        <location evidence="1">Membrane</location>
        <topology evidence="1">Single-pass type I membrane protein</topology>
    </subcellularLocation>
</comment>
<dbReference type="OrthoDB" id="6505091at2759"/>
<accession>A0A6P6XR27</accession>
<keyword evidence="7" id="KW-1185">Reference proteome</keyword>
<dbReference type="Gene3D" id="2.60.40.10">
    <property type="entry name" value="Immunoglobulins"/>
    <property type="match status" value="2"/>
</dbReference>
<evidence type="ECO:0000256" key="2">
    <source>
        <dbReference type="ARBA" id="ARBA00023136"/>
    </source>
</evidence>
<dbReference type="GO" id="GO:0005911">
    <property type="term" value="C:cell-cell junction"/>
    <property type="evidence" value="ECO:0007669"/>
    <property type="project" value="TreeGrafter"/>
</dbReference>
<dbReference type="RefSeq" id="XP_027194339.1">
    <property type="nucleotide sequence ID" value="XM_027338538.1"/>
</dbReference>
<proteinExistence type="predicted"/>
<dbReference type="GO" id="GO:0050839">
    <property type="term" value="F:cell adhesion molecule binding"/>
    <property type="evidence" value="ECO:0007669"/>
    <property type="project" value="TreeGrafter"/>
</dbReference>
<keyword evidence="5" id="KW-0393">Immunoglobulin domain</keyword>
<dbReference type="KEGG" id="dpte:113789052"/>
<dbReference type="InterPro" id="IPR051275">
    <property type="entry name" value="Cell_adhesion_signaling"/>
</dbReference>
<dbReference type="PROSITE" id="PS50835">
    <property type="entry name" value="IG_LIKE"/>
    <property type="match status" value="2"/>
</dbReference>
<keyword evidence="4" id="KW-0325">Glycoprotein</keyword>
<dbReference type="PANTHER" id="PTHR11640:SF136">
    <property type="entry name" value="NEPHRIN"/>
    <property type="match status" value="1"/>
</dbReference>
<dbReference type="OMA" id="MAMINIY"/>